<accession>A0A518BTV8</accession>
<dbReference type="Pfam" id="PF13580">
    <property type="entry name" value="SIS_2"/>
    <property type="match status" value="1"/>
</dbReference>
<dbReference type="AlphaFoldDB" id="A0A518BTV8"/>
<organism evidence="2 3">
    <name type="scientific">Mucisphaera calidilacus</name>
    <dbReference type="NCBI Taxonomy" id="2527982"/>
    <lineage>
        <taxon>Bacteria</taxon>
        <taxon>Pseudomonadati</taxon>
        <taxon>Planctomycetota</taxon>
        <taxon>Phycisphaerae</taxon>
        <taxon>Phycisphaerales</taxon>
        <taxon>Phycisphaeraceae</taxon>
        <taxon>Mucisphaera</taxon>
    </lineage>
</organism>
<dbReference type="KEGG" id="mcad:Pan265_02380"/>
<dbReference type="GO" id="GO:1901135">
    <property type="term" value="P:carbohydrate derivative metabolic process"/>
    <property type="evidence" value="ECO:0007669"/>
    <property type="project" value="InterPro"/>
</dbReference>
<dbReference type="InterPro" id="IPR050099">
    <property type="entry name" value="SIS_GmhA/DiaA_subfam"/>
</dbReference>
<dbReference type="PANTHER" id="PTHR30390:SF6">
    <property type="entry name" value="DNAA INITIATOR-ASSOCIATING PROTEIN DIAA"/>
    <property type="match status" value="1"/>
</dbReference>
<dbReference type="InterPro" id="IPR035461">
    <property type="entry name" value="GmhA/DiaA"/>
</dbReference>
<dbReference type="RefSeq" id="WP_145444490.1">
    <property type="nucleotide sequence ID" value="NZ_CP036280.1"/>
</dbReference>
<proteinExistence type="predicted"/>
<dbReference type="GO" id="GO:0097367">
    <property type="term" value="F:carbohydrate derivative binding"/>
    <property type="evidence" value="ECO:0007669"/>
    <property type="project" value="InterPro"/>
</dbReference>
<dbReference type="OrthoDB" id="9781311at2"/>
<gene>
    <name evidence="2" type="primary">gmhA_1</name>
    <name evidence="2" type="ORF">Pan265_02380</name>
</gene>
<name>A0A518BTV8_9BACT</name>
<evidence type="ECO:0000259" key="1">
    <source>
        <dbReference type="PROSITE" id="PS51464"/>
    </source>
</evidence>
<dbReference type="CDD" id="cd05006">
    <property type="entry name" value="SIS_GmhA"/>
    <property type="match status" value="1"/>
</dbReference>
<reference evidence="2 3" key="1">
    <citation type="submission" date="2019-02" db="EMBL/GenBank/DDBJ databases">
        <title>Deep-cultivation of Planctomycetes and their phenomic and genomic characterization uncovers novel biology.</title>
        <authorList>
            <person name="Wiegand S."/>
            <person name="Jogler M."/>
            <person name="Boedeker C."/>
            <person name="Pinto D."/>
            <person name="Vollmers J."/>
            <person name="Rivas-Marin E."/>
            <person name="Kohn T."/>
            <person name="Peeters S.H."/>
            <person name="Heuer A."/>
            <person name="Rast P."/>
            <person name="Oberbeckmann S."/>
            <person name="Bunk B."/>
            <person name="Jeske O."/>
            <person name="Meyerdierks A."/>
            <person name="Storesund J.E."/>
            <person name="Kallscheuer N."/>
            <person name="Luecker S."/>
            <person name="Lage O.M."/>
            <person name="Pohl T."/>
            <person name="Merkel B.J."/>
            <person name="Hornburger P."/>
            <person name="Mueller R.-W."/>
            <person name="Bruemmer F."/>
            <person name="Labrenz M."/>
            <person name="Spormann A.M."/>
            <person name="Op den Camp H."/>
            <person name="Overmann J."/>
            <person name="Amann R."/>
            <person name="Jetten M.S.M."/>
            <person name="Mascher T."/>
            <person name="Medema M.H."/>
            <person name="Devos D.P."/>
            <person name="Kaster A.-K."/>
            <person name="Ovreas L."/>
            <person name="Rohde M."/>
            <person name="Galperin M.Y."/>
            <person name="Jogler C."/>
        </authorList>
    </citation>
    <scope>NUCLEOTIDE SEQUENCE [LARGE SCALE GENOMIC DNA]</scope>
    <source>
        <strain evidence="2 3">Pan265</strain>
    </source>
</reference>
<dbReference type="InterPro" id="IPR046348">
    <property type="entry name" value="SIS_dom_sf"/>
</dbReference>
<dbReference type="GO" id="GO:0016853">
    <property type="term" value="F:isomerase activity"/>
    <property type="evidence" value="ECO:0007669"/>
    <property type="project" value="UniProtKB-KW"/>
</dbReference>
<dbReference type="Proteomes" id="UP000320386">
    <property type="component" value="Chromosome"/>
</dbReference>
<keyword evidence="3" id="KW-1185">Reference proteome</keyword>
<dbReference type="PROSITE" id="PS51464">
    <property type="entry name" value="SIS"/>
    <property type="match status" value="1"/>
</dbReference>
<evidence type="ECO:0000313" key="3">
    <source>
        <dbReference type="Proteomes" id="UP000320386"/>
    </source>
</evidence>
<dbReference type="PANTHER" id="PTHR30390">
    <property type="entry name" value="SEDOHEPTULOSE 7-PHOSPHATE ISOMERASE / DNAA INITIATOR-ASSOCIATING FACTOR FOR REPLICATION INITIATION"/>
    <property type="match status" value="1"/>
</dbReference>
<dbReference type="EMBL" id="CP036280">
    <property type="protein sequence ID" value="QDU70411.1"/>
    <property type="molecule type" value="Genomic_DNA"/>
</dbReference>
<dbReference type="InterPro" id="IPR001347">
    <property type="entry name" value="SIS_dom"/>
</dbReference>
<protein>
    <submittedName>
        <fullName evidence="2">Phosphoheptose isomerase</fullName>
        <ecNumber evidence="2">5.3.1.28</ecNumber>
    </submittedName>
</protein>
<dbReference type="SUPFAM" id="SSF53697">
    <property type="entry name" value="SIS domain"/>
    <property type="match status" value="1"/>
</dbReference>
<feature type="domain" description="SIS" evidence="1">
    <location>
        <begin position="30"/>
        <end position="204"/>
    </location>
</feature>
<keyword evidence="2" id="KW-0413">Isomerase</keyword>
<dbReference type="EC" id="5.3.1.28" evidence="2"/>
<dbReference type="Gene3D" id="3.40.50.10490">
    <property type="entry name" value="Glucose-6-phosphate isomerase like protein, domain 1"/>
    <property type="match status" value="1"/>
</dbReference>
<evidence type="ECO:0000313" key="2">
    <source>
        <dbReference type="EMBL" id="QDU70411.1"/>
    </source>
</evidence>
<sequence length="209" mass="21850">MRDDVLDDMVKCYPELGSLREDVRAAGVMLIDAFRAGGKVLIAGNGGSAADADHWSGELLKGFESRRPLLSSERAGLSEGLAVGLQRGLPCIPLTGFSALSTAVCNDMDPSLVFAQLVMALGRSGDVFVGLSTSGDALNVCSAAEVARSRGMRVLGMTGSGGGALASWCDICVRVPETRTSRVQELHLPVYHALCLLVEGALFGGDSEY</sequence>